<feature type="transmembrane region" description="Helical" evidence="1">
    <location>
        <begin position="46"/>
        <end position="65"/>
    </location>
</feature>
<dbReference type="Proteomes" id="UP000007431">
    <property type="component" value="Unassembled WGS sequence"/>
</dbReference>
<keyword evidence="1" id="KW-0472">Membrane</keyword>
<keyword evidence="1" id="KW-1133">Transmembrane helix</keyword>
<dbReference type="InParanoid" id="D8PZF5"/>
<evidence type="ECO:0000313" key="2">
    <source>
        <dbReference type="EMBL" id="EFI99429.1"/>
    </source>
</evidence>
<dbReference type="STRING" id="578458.D8PZF5"/>
<dbReference type="AlphaFoldDB" id="D8PZF5"/>
<dbReference type="CDD" id="cd11296">
    <property type="entry name" value="O-FucT_like"/>
    <property type="match status" value="1"/>
</dbReference>
<organism evidence="3">
    <name type="scientific">Schizophyllum commune (strain H4-8 / FGSC 9210)</name>
    <name type="common">Split gill fungus</name>
    <dbReference type="NCBI Taxonomy" id="578458"/>
    <lineage>
        <taxon>Eukaryota</taxon>
        <taxon>Fungi</taxon>
        <taxon>Dikarya</taxon>
        <taxon>Basidiomycota</taxon>
        <taxon>Agaricomycotina</taxon>
        <taxon>Agaricomycetes</taxon>
        <taxon>Agaricomycetidae</taxon>
        <taxon>Agaricales</taxon>
        <taxon>Schizophyllaceae</taxon>
        <taxon>Schizophyllum</taxon>
    </lineage>
</organism>
<name>D8PZF5_SCHCM</name>
<dbReference type="Gene3D" id="3.40.50.11350">
    <property type="match status" value="1"/>
</dbReference>
<keyword evidence="3" id="KW-1185">Reference proteome</keyword>
<dbReference type="OMA" id="QMLGWNN"/>
<dbReference type="eggNOG" id="ENOG502SK33">
    <property type="taxonomic scope" value="Eukaryota"/>
</dbReference>
<dbReference type="EMBL" id="GL377304">
    <property type="protein sequence ID" value="EFI99429.1"/>
    <property type="molecule type" value="Genomic_DNA"/>
</dbReference>
<dbReference type="OrthoDB" id="2559662at2759"/>
<reference evidence="2 3" key="1">
    <citation type="journal article" date="2010" name="Nat. Biotechnol.">
        <title>Genome sequence of the model mushroom Schizophyllum commune.</title>
        <authorList>
            <person name="Ohm R.A."/>
            <person name="de Jong J.F."/>
            <person name="Lugones L.G."/>
            <person name="Aerts A."/>
            <person name="Kothe E."/>
            <person name="Stajich J.E."/>
            <person name="de Vries R.P."/>
            <person name="Record E."/>
            <person name="Levasseur A."/>
            <person name="Baker S.E."/>
            <person name="Bartholomew K.A."/>
            <person name="Coutinho P.M."/>
            <person name="Erdmann S."/>
            <person name="Fowler T.J."/>
            <person name="Gathman A.C."/>
            <person name="Lombard V."/>
            <person name="Henrissat B."/>
            <person name="Knabe N."/>
            <person name="Kuees U."/>
            <person name="Lilly W.W."/>
            <person name="Lindquist E."/>
            <person name="Lucas S."/>
            <person name="Magnuson J.K."/>
            <person name="Piumi F."/>
            <person name="Raudaskoski M."/>
            <person name="Salamov A."/>
            <person name="Schmutz J."/>
            <person name="Schwarze F.W.M.R."/>
            <person name="vanKuyk P.A."/>
            <person name="Horton J.S."/>
            <person name="Grigoriev I.V."/>
            <person name="Woesten H.A.B."/>
        </authorList>
    </citation>
    <scope>NUCLEOTIDE SEQUENCE [LARGE SCALE GENOMIC DNA]</scope>
    <source>
        <strain evidence="3">H4-8 / FGSC 9210</strain>
    </source>
</reference>
<dbReference type="KEGG" id="scm:SCHCO_02614580"/>
<gene>
    <name evidence="2" type="ORF">SCHCODRAFT_53286</name>
</gene>
<dbReference type="RefSeq" id="XP_003034332.1">
    <property type="nucleotide sequence ID" value="XM_003034286.1"/>
</dbReference>
<protein>
    <submittedName>
        <fullName evidence="2">Uncharacterized protein</fullName>
    </submittedName>
</protein>
<dbReference type="HOGENOM" id="CLU_014826_0_0_1"/>
<evidence type="ECO:0000256" key="1">
    <source>
        <dbReference type="SAM" id="Phobius"/>
    </source>
</evidence>
<dbReference type="VEuPathDB" id="FungiDB:SCHCODRAFT_02614580"/>
<proteinExistence type="predicted"/>
<evidence type="ECO:0000313" key="3">
    <source>
        <dbReference type="Proteomes" id="UP000007431"/>
    </source>
</evidence>
<keyword evidence="1" id="KW-0812">Transmembrane</keyword>
<accession>D8PZF5</accession>
<sequence length="500" mass="56652">MTPHTFDGYSQLPTNVAPPAFWRVQGYASHYSRVAVQYVRNARRSLVLGLIAAFIFLLVVIAALGGRGAGGGLLDGPPLLGGPPDWSDMWAYEAALPQHNPNLTFPEGASGRYVKFSCEIQQLGWNNALNERLMNAHLAYASKRAYVFQDYIWKLEYYPWQQAQYLDPAPRTPMNALIAGPAAGGEWDPEDPAPRSVSTAYYDEVCPPEHRRVITTGEVKDTYRWESGDVIFRVWRDLLLDAPERCIEIVSEDREKDGYPQVFDLFLWGSDRILSLYDEFIKSPVSRLHATSSVVAAGVARNTPLFRSRGKGGPLDPFERTLAMHIRRGDFKDACLGLAAWNSTFYSWNLLPELPDRFTAHEGGGWGWNTEENIALYLEHCLPTFEAIVQKTRDAKRDYLAEGEKKGEKRVLDVMYILTNDESVWLDELKDALRKDGWGTIVTTKDLQFDQETMDTNMAVDMELARLAAVFIGNGWSSFTSNIVHRRLVDQREFISTRFF</sequence>
<dbReference type="GeneID" id="9586320"/>